<name>A0AA38U7C2_9AGAR</name>
<organism evidence="2 3">
    <name type="scientific">Lentinula raphanica</name>
    <dbReference type="NCBI Taxonomy" id="153919"/>
    <lineage>
        <taxon>Eukaryota</taxon>
        <taxon>Fungi</taxon>
        <taxon>Dikarya</taxon>
        <taxon>Basidiomycota</taxon>
        <taxon>Agaricomycotina</taxon>
        <taxon>Agaricomycetes</taxon>
        <taxon>Agaricomycetidae</taxon>
        <taxon>Agaricales</taxon>
        <taxon>Marasmiineae</taxon>
        <taxon>Omphalotaceae</taxon>
        <taxon>Lentinula</taxon>
    </lineage>
</organism>
<feature type="region of interest" description="Disordered" evidence="1">
    <location>
        <begin position="112"/>
        <end position="184"/>
    </location>
</feature>
<dbReference type="EMBL" id="MU806679">
    <property type="protein sequence ID" value="KAJ3833521.1"/>
    <property type="molecule type" value="Genomic_DNA"/>
</dbReference>
<feature type="compositionally biased region" description="Basic residues" evidence="1">
    <location>
        <begin position="157"/>
        <end position="167"/>
    </location>
</feature>
<evidence type="ECO:0000256" key="1">
    <source>
        <dbReference type="SAM" id="MobiDB-lite"/>
    </source>
</evidence>
<feature type="compositionally biased region" description="Basic residues" evidence="1">
    <location>
        <begin position="127"/>
        <end position="136"/>
    </location>
</feature>
<sequence length="240" mass="27038">MKRKLEEELSTGYGFCILRSGKAFNPLAQCPDVVLIGVDPASLLAQGQEKQQEAYALKDHDEPVPPRITPRLSLSRCAKAKPFSSLILPQAPYPMPLDIALLMKLRLPNARRLNKPAHNPPSTSKKIVSKSAKKRSSSHDKPRPRPRIVAKVSNKLSTKRSGKKKSVKFTVSSSEEDEDEDYSSQSEMWLNFRESADVLAENPQYLPIIYNDKLNAQEVLAKTWHKYGNKRLEAFANSRQ</sequence>
<keyword evidence="3" id="KW-1185">Reference proteome</keyword>
<accession>A0AA38U7C2</accession>
<proteinExistence type="predicted"/>
<dbReference type="AlphaFoldDB" id="A0AA38U7C2"/>
<dbReference type="Proteomes" id="UP001163846">
    <property type="component" value="Unassembled WGS sequence"/>
</dbReference>
<evidence type="ECO:0000313" key="3">
    <source>
        <dbReference type="Proteomes" id="UP001163846"/>
    </source>
</evidence>
<protein>
    <submittedName>
        <fullName evidence="2">Uncharacterized protein</fullName>
    </submittedName>
</protein>
<reference evidence="2" key="1">
    <citation type="submission" date="2022-08" db="EMBL/GenBank/DDBJ databases">
        <authorList>
            <consortium name="DOE Joint Genome Institute"/>
            <person name="Min B."/>
            <person name="Riley R."/>
            <person name="Sierra-Patev S."/>
            <person name="Naranjo-Ortiz M."/>
            <person name="Looney B."/>
            <person name="Konkel Z."/>
            <person name="Slot J.C."/>
            <person name="Sakamoto Y."/>
            <person name="Steenwyk J.L."/>
            <person name="Rokas A."/>
            <person name="Carro J."/>
            <person name="Camarero S."/>
            <person name="Ferreira P."/>
            <person name="Molpeceres G."/>
            <person name="Ruiz-Duenas F.J."/>
            <person name="Serrano A."/>
            <person name="Henrissat B."/>
            <person name="Drula E."/>
            <person name="Hughes K.W."/>
            <person name="Mata J.L."/>
            <person name="Ishikawa N.K."/>
            <person name="Vargas-Isla R."/>
            <person name="Ushijima S."/>
            <person name="Smith C.A."/>
            <person name="Ahrendt S."/>
            <person name="Andreopoulos W."/>
            <person name="He G."/>
            <person name="Labutti K."/>
            <person name="Lipzen A."/>
            <person name="Ng V."/>
            <person name="Sandor L."/>
            <person name="Barry K."/>
            <person name="Martinez A.T."/>
            <person name="Xiao Y."/>
            <person name="Gibbons J.G."/>
            <person name="Terashima K."/>
            <person name="Hibbett D.S."/>
            <person name="Grigoriev I.V."/>
        </authorList>
    </citation>
    <scope>NUCLEOTIDE SEQUENCE</scope>
    <source>
        <strain evidence="2">TFB9207</strain>
    </source>
</reference>
<gene>
    <name evidence="2" type="ORF">F5878DRAFT_699544</name>
</gene>
<evidence type="ECO:0000313" key="2">
    <source>
        <dbReference type="EMBL" id="KAJ3833521.1"/>
    </source>
</evidence>
<comment type="caution">
    <text evidence="2">The sequence shown here is derived from an EMBL/GenBank/DDBJ whole genome shotgun (WGS) entry which is preliminary data.</text>
</comment>